<gene>
    <name evidence="2" type="ORF">L195_g005768</name>
</gene>
<proteinExistence type="predicted"/>
<name>A0A2K3P1R0_TRIPR</name>
<sequence>MQALMRHKLKLCNSTFNFFFKLSSTSSSSYFHSYSSPLNSSLPSSTSVSAHSSAINSFTTPWSTIQRRGNRVHASDIRVGNTIGKQGRIYEVLKVDHSHEGRGKATIKMYIGFYTELA</sequence>
<accession>A0A2K3P1R0</accession>
<evidence type="ECO:0000259" key="1">
    <source>
        <dbReference type="Pfam" id="PF08207"/>
    </source>
</evidence>
<dbReference type="AlphaFoldDB" id="A0A2K3P1R0"/>
<dbReference type="InterPro" id="IPR020599">
    <property type="entry name" value="Transl_elong_fac_P/YeiP"/>
</dbReference>
<evidence type="ECO:0000313" key="2">
    <source>
        <dbReference type="EMBL" id="PNY09222.1"/>
    </source>
</evidence>
<protein>
    <submittedName>
        <fullName evidence="2">Elongation factor p-like protein</fullName>
    </submittedName>
</protein>
<keyword evidence="2" id="KW-0251">Elongation factor</keyword>
<feature type="domain" description="Translation elongation factor KOW-like" evidence="1">
    <location>
        <begin position="74"/>
        <end position="109"/>
    </location>
</feature>
<organism evidence="2 3">
    <name type="scientific">Trifolium pratense</name>
    <name type="common">Red clover</name>
    <dbReference type="NCBI Taxonomy" id="57577"/>
    <lineage>
        <taxon>Eukaryota</taxon>
        <taxon>Viridiplantae</taxon>
        <taxon>Streptophyta</taxon>
        <taxon>Embryophyta</taxon>
        <taxon>Tracheophyta</taxon>
        <taxon>Spermatophyta</taxon>
        <taxon>Magnoliopsida</taxon>
        <taxon>eudicotyledons</taxon>
        <taxon>Gunneridae</taxon>
        <taxon>Pentapetalae</taxon>
        <taxon>rosids</taxon>
        <taxon>fabids</taxon>
        <taxon>Fabales</taxon>
        <taxon>Fabaceae</taxon>
        <taxon>Papilionoideae</taxon>
        <taxon>50 kb inversion clade</taxon>
        <taxon>NPAAA clade</taxon>
        <taxon>Hologalegina</taxon>
        <taxon>IRL clade</taxon>
        <taxon>Trifolieae</taxon>
        <taxon>Trifolium</taxon>
    </lineage>
</organism>
<reference evidence="2 3" key="2">
    <citation type="journal article" date="2017" name="Front. Plant Sci.">
        <title>Gene Classification and Mining of Molecular Markers Useful in Red Clover (Trifolium pratense) Breeding.</title>
        <authorList>
            <person name="Istvanek J."/>
            <person name="Dluhosova J."/>
            <person name="Dluhos P."/>
            <person name="Patkova L."/>
            <person name="Nedelnik J."/>
            <person name="Repkova J."/>
        </authorList>
    </citation>
    <scope>NUCLEOTIDE SEQUENCE [LARGE SCALE GENOMIC DNA]</scope>
    <source>
        <strain evidence="3">cv. Tatra</strain>
        <tissue evidence="2">Young leaves</tissue>
    </source>
</reference>
<reference evidence="2 3" key="1">
    <citation type="journal article" date="2014" name="Am. J. Bot.">
        <title>Genome assembly and annotation for red clover (Trifolium pratense; Fabaceae).</title>
        <authorList>
            <person name="Istvanek J."/>
            <person name="Jaros M."/>
            <person name="Krenek A."/>
            <person name="Repkova J."/>
        </authorList>
    </citation>
    <scope>NUCLEOTIDE SEQUENCE [LARGE SCALE GENOMIC DNA]</scope>
    <source>
        <strain evidence="3">cv. Tatra</strain>
        <tissue evidence="2">Young leaves</tissue>
    </source>
</reference>
<dbReference type="InterPro" id="IPR013185">
    <property type="entry name" value="Transl_elong_KOW-like"/>
</dbReference>
<dbReference type="STRING" id="57577.A0A2K3P1R0"/>
<comment type="caution">
    <text evidence="2">The sequence shown here is derived from an EMBL/GenBank/DDBJ whole genome shotgun (WGS) entry which is preliminary data.</text>
</comment>
<dbReference type="EMBL" id="ASHM01003005">
    <property type="protein sequence ID" value="PNY09222.1"/>
    <property type="molecule type" value="Genomic_DNA"/>
</dbReference>
<dbReference type="Pfam" id="PF08207">
    <property type="entry name" value="EFP_N"/>
    <property type="match status" value="1"/>
</dbReference>
<dbReference type="PANTHER" id="PTHR30053">
    <property type="entry name" value="ELONGATION FACTOR P"/>
    <property type="match status" value="1"/>
</dbReference>
<dbReference type="GO" id="GO:0005737">
    <property type="term" value="C:cytoplasm"/>
    <property type="evidence" value="ECO:0007669"/>
    <property type="project" value="TreeGrafter"/>
</dbReference>
<dbReference type="GO" id="GO:0003746">
    <property type="term" value="F:translation elongation factor activity"/>
    <property type="evidence" value="ECO:0007669"/>
    <property type="project" value="UniProtKB-KW"/>
</dbReference>
<keyword evidence="2" id="KW-0648">Protein biosynthesis</keyword>
<dbReference type="Gene3D" id="2.30.30.30">
    <property type="match status" value="1"/>
</dbReference>
<dbReference type="InterPro" id="IPR014722">
    <property type="entry name" value="Rib_uL2_dom2"/>
</dbReference>
<dbReference type="InterPro" id="IPR008991">
    <property type="entry name" value="Translation_prot_SH3-like_sf"/>
</dbReference>
<dbReference type="Proteomes" id="UP000236291">
    <property type="component" value="Unassembled WGS sequence"/>
</dbReference>
<dbReference type="SUPFAM" id="SSF50104">
    <property type="entry name" value="Translation proteins SH3-like domain"/>
    <property type="match status" value="1"/>
</dbReference>
<dbReference type="PANTHER" id="PTHR30053:SF14">
    <property type="entry name" value="TRANSLATION ELONGATION FACTOR KOW-LIKE DOMAIN-CONTAINING PROTEIN"/>
    <property type="match status" value="1"/>
</dbReference>
<evidence type="ECO:0000313" key="3">
    <source>
        <dbReference type="Proteomes" id="UP000236291"/>
    </source>
</evidence>